<dbReference type="EnsemblMetazoa" id="Aqu2.1.00852_001">
    <property type="protein sequence ID" value="Aqu2.1.00852_001"/>
    <property type="gene ID" value="Aqu2.1.00852"/>
</dbReference>
<name>A0A1X7SFL0_AMPQE</name>
<dbReference type="AlphaFoldDB" id="A0A1X7SFL0"/>
<evidence type="ECO:0000259" key="2">
    <source>
        <dbReference type="Pfam" id="PF18701"/>
    </source>
</evidence>
<feature type="compositionally biased region" description="Polar residues" evidence="1">
    <location>
        <begin position="105"/>
        <end position="136"/>
    </location>
</feature>
<dbReference type="PANTHER" id="PTHR47331">
    <property type="entry name" value="PHD-TYPE DOMAIN-CONTAINING PROTEIN"/>
    <property type="match status" value="1"/>
</dbReference>
<evidence type="ECO:0000313" key="3">
    <source>
        <dbReference type="EnsemblMetazoa" id="Aqu2.1.00852_001"/>
    </source>
</evidence>
<dbReference type="OrthoDB" id="5987366at2759"/>
<sequence length="152" mass="17443">MKYLNFTLDQFWMRWKKEYLLELREGHRYHSTGVCGEQINVGDVVVVYDSDKHRGFWKLGVVEQLIVGRDNESRGAVVRVHKKGHKSTLLKRPVQRLYPIEMNCQNDSSTVDSTGNQTDSDTSIEGNNQANTTSGVEMNREVELELIEDSIP</sequence>
<feature type="domain" description="DUF5641" evidence="2">
    <location>
        <begin position="4"/>
        <end position="99"/>
    </location>
</feature>
<accession>A0A1X7SFL0</accession>
<reference evidence="3" key="1">
    <citation type="submission" date="2017-05" db="UniProtKB">
        <authorList>
            <consortium name="EnsemblMetazoa"/>
        </authorList>
    </citation>
    <scope>IDENTIFICATION</scope>
</reference>
<dbReference type="InterPro" id="IPR040676">
    <property type="entry name" value="DUF5641"/>
</dbReference>
<organism evidence="3">
    <name type="scientific">Amphimedon queenslandica</name>
    <name type="common">Sponge</name>
    <dbReference type="NCBI Taxonomy" id="400682"/>
    <lineage>
        <taxon>Eukaryota</taxon>
        <taxon>Metazoa</taxon>
        <taxon>Porifera</taxon>
        <taxon>Demospongiae</taxon>
        <taxon>Heteroscleromorpha</taxon>
        <taxon>Haplosclerida</taxon>
        <taxon>Niphatidae</taxon>
        <taxon>Amphimedon</taxon>
    </lineage>
</organism>
<dbReference type="PANTHER" id="PTHR47331:SF1">
    <property type="entry name" value="GAG-LIKE PROTEIN"/>
    <property type="match status" value="1"/>
</dbReference>
<protein>
    <recommendedName>
        <fullName evidence="2">DUF5641 domain-containing protein</fullName>
    </recommendedName>
</protein>
<proteinExistence type="predicted"/>
<feature type="region of interest" description="Disordered" evidence="1">
    <location>
        <begin position="105"/>
        <end position="139"/>
    </location>
</feature>
<dbReference type="InParanoid" id="A0A1X7SFL0"/>
<evidence type="ECO:0000256" key="1">
    <source>
        <dbReference type="SAM" id="MobiDB-lite"/>
    </source>
</evidence>
<dbReference type="eggNOG" id="ENOG502T0C7">
    <property type="taxonomic scope" value="Eukaryota"/>
</dbReference>
<dbReference type="Pfam" id="PF18701">
    <property type="entry name" value="DUF5641"/>
    <property type="match status" value="1"/>
</dbReference>